<proteinExistence type="predicted"/>
<dbReference type="Proteomes" id="UP000076967">
    <property type="component" value="Unassembled WGS sequence"/>
</dbReference>
<organism evidence="1 2">
    <name type="scientific">Paenibacillus glacialis</name>
    <dbReference type="NCBI Taxonomy" id="494026"/>
    <lineage>
        <taxon>Bacteria</taxon>
        <taxon>Bacillati</taxon>
        <taxon>Bacillota</taxon>
        <taxon>Bacilli</taxon>
        <taxon>Bacillales</taxon>
        <taxon>Paenibacillaceae</taxon>
        <taxon>Paenibacillus</taxon>
    </lineage>
</organism>
<dbReference type="EMBL" id="LVJH01000002">
    <property type="protein sequence ID" value="OAB45995.1"/>
    <property type="molecule type" value="Genomic_DNA"/>
</dbReference>
<name>A0A168NPC3_9BACL</name>
<keyword evidence="2" id="KW-1185">Reference proteome</keyword>
<dbReference type="STRING" id="494026.PGLA_00940"/>
<dbReference type="AlphaFoldDB" id="A0A168NPC3"/>
<reference evidence="1 2" key="1">
    <citation type="submission" date="2016-03" db="EMBL/GenBank/DDBJ databases">
        <title>Draft genome sequence of Paenibacillus glacialis DSM 22343.</title>
        <authorList>
            <person name="Shin S.-K."/>
            <person name="Yi H."/>
        </authorList>
    </citation>
    <scope>NUCLEOTIDE SEQUENCE [LARGE SCALE GENOMIC DNA]</scope>
    <source>
        <strain evidence="1 2">DSM 22343</strain>
    </source>
</reference>
<gene>
    <name evidence="1" type="ORF">PGLA_00940</name>
</gene>
<evidence type="ECO:0000313" key="1">
    <source>
        <dbReference type="EMBL" id="OAB45995.1"/>
    </source>
</evidence>
<accession>A0A168NPC3</accession>
<evidence type="ECO:0000313" key="2">
    <source>
        <dbReference type="Proteomes" id="UP000076967"/>
    </source>
</evidence>
<sequence>MDNKALQIGRLIYVCENYSSSSSLNDIVKRLISSSEVSFSNQHILAGFITESMDNNDEIGKIDALIAISNYFDKLE</sequence>
<comment type="caution">
    <text evidence="1">The sequence shown here is derived from an EMBL/GenBank/DDBJ whole genome shotgun (WGS) entry which is preliminary data.</text>
</comment>
<protein>
    <submittedName>
        <fullName evidence="1">Uncharacterized protein</fullName>
    </submittedName>
</protein>